<sequence length="33" mass="3393">FLLVTEVICASSSPSQRAPILEASLSSTTASLI</sequence>
<evidence type="ECO:0000313" key="1">
    <source>
        <dbReference type="EMBL" id="CEM28767.1"/>
    </source>
</evidence>
<dbReference type="EMBL" id="CDMY01000658">
    <property type="protein sequence ID" value="CEM28767.1"/>
    <property type="molecule type" value="Genomic_DNA"/>
</dbReference>
<gene>
    <name evidence="1" type="ORF">Vbra_22738</name>
</gene>
<protein>
    <submittedName>
        <fullName evidence="1">Uncharacterized protein</fullName>
    </submittedName>
</protein>
<dbReference type="Proteomes" id="UP000041254">
    <property type="component" value="Unassembled WGS sequence"/>
</dbReference>
<accession>A0A0G4GGM0</accession>
<reference evidence="1 2" key="1">
    <citation type="submission" date="2014-11" db="EMBL/GenBank/DDBJ databases">
        <authorList>
            <person name="Zhu J."/>
            <person name="Qi W."/>
            <person name="Song R."/>
        </authorList>
    </citation>
    <scope>NUCLEOTIDE SEQUENCE [LARGE SCALE GENOMIC DNA]</scope>
</reference>
<proteinExistence type="predicted"/>
<feature type="non-terminal residue" evidence="1">
    <location>
        <position position="1"/>
    </location>
</feature>
<name>A0A0G4GGM0_VITBC</name>
<dbReference type="InParanoid" id="A0A0G4GGM0"/>
<evidence type="ECO:0000313" key="2">
    <source>
        <dbReference type="Proteomes" id="UP000041254"/>
    </source>
</evidence>
<organism evidence="1 2">
    <name type="scientific">Vitrella brassicaformis (strain CCMP3155)</name>
    <dbReference type="NCBI Taxonomy" id="1169540"/>
    <lineage>
        <taxon>Eukaryota</taxon>
        <taxon>Sar</taxon>
        <taxon>Alveolata</taxon>
        <taxon>Colpodellida</taxon>
        <taxon>Vitrellaceae</taxon>
        <taxon>Vitrella</taxon>
    </lineage>
</organism>
<dbReference type="AlphaFoldDB" id="A0A0G4GGM0"/>
<dbReference type="VEuPathDB" id="CryptoDB:Vbra_22738"/>
<keyword evidence="2" id="KW-1185">Reference proteome</keyword>